<keyword evidence="2" id="KW-0808">Transferase</keyword>
<dbReference type="GO" id="GO:0032259">
    <property type="term" value="P:methylation"/>
    <property type="evidence" value="ECO:0007669"/>
    <property type="project" value="UniProtKB-KW"/>
</dbReference>
<dbReference type="STRING" id="3988.B9RQT4"/>
<proteinExistence type="inferred from homology"/>
<organism evidence="4 5">
    <name type="scientific">Ricinus communis</name>
    <name type="common">Castor bean</name>
    <dbReference type="NCBI Taxonomy" id="3988"/>
    <lineage>
        <taxon>Eukaryota</taxon>
        <taxon>Viridiplantae</taxon>
        <taxon>Streptophyta</taxon>
        <taxon>Embryophyta</taxon>
        <taxon>Tracheophyta</taxon>
        <taxon>Spermatophyta</taxon>
        <taxon>Magnoliopsida</taxon>
        <taxon>eudicotyledons</taxon>
        <taxon>Gunneridae</taxon>
        <taxon>Pentapetalae</taxon>
        <taxon>rosids</taxon>
        <taxon>fabids</taxon>
        <taxon>Malpighiales</taxon>
        <taxon>Euphorbiaceae</taxon>
        <taxon>Acalyphoideae</taxon>
        <taxon>Acalypheae</taxon>
        <taxon>Ricinus</taxon>
    </lineage>
</organism>
<dbReference type="InParanoid" id="B9RQT4"/>
<protein>
    <submittedName>
        <fullName evidence="4">Uncharacterized protein</fullName>
    </submittedName>
</protein>
<evidence type="ECO:0000256" key="1">
    <source>
        <dbReference type="ARBA" id="ARBA00010815"/>
    </source>
</evidence>
<evidence type="ECO:0000313" key="5">
    <source>
        <dbReference type="Proteomes" id="UP000008311"/>
    </source>
</evidence>
<evidence type="ECO:0000256" key="2">
    <source>
        <dbReference type="ARBA" id="ARBA00022603"/>
    </source>
</evidence>
<dbReference type="eggNOG" id="ENOG502QQW3">
    <property type="taxonomic scope" value="Eukaryota"/>
</dbReference>
<dbReference type="PANTHER" id="PTHR43832">
    <property type="match status" value="1"/>
</dbReference>
<dbReference type="EMBL" id="EQ973802">
    <property type="protein sequence ID" value="EEF46105.1"/>
    <property type="molecule type" value="Genomic_DNA"/>
</dbReference>
<dbReference type="PANTHER" id="PTHR43832:SF1">
    <property type="entry name" value="S-ADENOSYL-L-METHIONINE-DEPENDENT METHYLTRANSFERASES SUPERFAMILY PROTEIN"/>
    <property type="match status" value="1"/>
</dbReference>
<sequence length="146" mass="16747">MEGFMQLPYDATVSFMLASLERNLLSDAFIRRLTRLLLATRLRSGHKPSSEQQLSDHVHFTRSLKEMPIAIKTDKPKTQNYELPTSFFKLVLGKHFNCCYFCDRSSTLEDAEKSTLELYCERSQLKDGRSVLDIGCDWGALSLYIA</sequence>
<dbReference type="Gene3D" id="3.40.50.150">
    <property type="entry name" value="Vaccinia Virus protein VP39"/>
    <property type="match status" value="1"/>
</dbReference>
<keyword evidence="5" id="KW-1185">Reference proteome</keyword>
<keyword evidence="3" id="KW-0949">S-adenosyl-L-methionine</keyword>
<evidence type="ECO:0000313" key="4">
    <source>
        <dbReference type="EMBL" id="EEF46105.1"/>
    </source>
</evidence>
<dbReference type="Pfam" id="PF02353">
    <property type="entry name" value="CMAS"/>
    <property type="match status" value="1"/>
</dbReference>
<keyword evidence="2" id="KW-0489">Methyltransferase</keyword>
<dbReference type="InterPro" id="IPR029063">
    <property type="entry name" value="SAM-dependent_MTases_sf"/>
</dbReference>
<dbReference type="SUPFAM" id="SSF53335">
    <property type="entry name" value="S-adenosyl-L-methionine-dependent methyltransferases"/>
    <property type="match status" value="1"/>
</dbReference>
<evidence type="ECO:0000256" key="3">
    <source>
        <dbReference type="ARBA" id="ARBA00022691"/>
    </source>
</evidence>
<name>B9RQT4_RICCO</name>
<comment type="similarity">
    <text evidence="1">Belongs to the CFA/CMAS family.</text>
</comment>
<reference evidence="5" key="1">
    <citation type="journal article" date="2010" name="Nat. Biotechnol.">
        <title>Draft genome sequence of the oilseed species Ricinus communis.</title>
        <authorList>
            <person name="Chan A.P."/>
            <person name="Crabtree J."/>
            <person name="Zhao Q."/>
            <person name="Lorenzi H."/>
            <person name="Orvis J."/>
            <person name="Puiu D."/>
            <person name="Melake-Berhan A."/>
            <person name="Jones K.M."/>
            <person name="Redman J."/>
            <person name="Chen G."/>
            <person name="Cahoon E.B."/>
            <person name="Gedil M."/>
            <person name="Stanke M."/>
            <person name="Haas B.J."/>
            <person name="Wortman J.R."/>
            <person name="Fraser-Liggett C.M."/>
            <person name="Ravel J."/>
            <person name="Rabinowicz P.D."/>
        </authorList>
    </citation>
    <scope>NUCLEOTIDE SEQUENCE [LARGE SCALE GENOMIC DNA]</scope>
    <source>
        <strain evidence="5">cv. Hale</strain>
    </source>
</reference>
<accession>B9RQT4</accession>
<dbReference type="Proteomes" id="UP000008311">
    <property type="component" value="Unassembled WGS sequence"/>
</dbReference>
<dbReference type="AlphaFoldDB" id="B9RQT4"/>
<dbReference type="GO" id="GO:0008168">
    <property type="term" value="F:methyltransferase activity"/>
    <property type="evidence" value="ECO:0007669"/>
    <property type="project" value="UniProtKB-KW"/>
</dbReference>
<gene>
    <name evidence="4" type="ORF">RCOM_0706460</name>
</gene>